<feature type="region of interest" description="Disordered" evidence="2">
    <location>
        <begin position="77"/>
        <end position="108"/>
    </location>
</feature>
<reference evidence="4" key="1">
    <citation type="submission" date="2022-11" db="UniProtKB">
        <authorList>
            <consortium name="WormBaseParasite"/>
        </authorList>
    </citation>
    <scope>IDENTIFICATION</scope>
</reference>
<feature type="compositionally biased region" description="Acidic residues" evidence="2">
    <location>
        <begin position="15"/>
        <end position="25"/>
    </location>
</feature>
<accession>A0A914CRK6</accession>
<keyword evidence="1" id="KW-0175">Coiled coil</keyword>
<organism evidence="3 4">
    <name type="scientific">Acrobeloides nanus</name>
    <dbReference type="NCBI Taxonomy" id="290746"/>
    <lineage>
        <taxon>Eukaryota</taxon>
        <taxon>Metazoa</taxon>
        <taxon>Ecdysozoa</taxon>
        <taxon>Nematoda</taxon>
        <taxon>Chromadorea</taxon>
        <taxon>Rhabditida</taxon>
        <taxon>Tylenchina</taxon>
        <taxon>Cephalobomorpha</taxon>
        <taxon>Cephaloboidea</taxon>
        <taxon>Cephalobidae</taxon>
        <taxon>Acrobeloides</taxon>
    </lineage>
</organism>
<protein>
    <submittedName>
        <fullName evidence="4">BZIP domain-containing protein</fullName>
    </submittedName>
</protein>
<feature type="region of interest" description="Disordered" evidence="2">
    <location>
        <begin position="1"/>
        <end position="40"/>
    </location>
</feature>
<evidence type="ECO:0000256" key="2">
    <source>
        <dbReference type="SAM" id="MobiDB-lite"/>
    </source>
</evidence>
<dbReference type="CDD" id="cd14686">
    <property type="entry name" value="bZIP"/>
    <property type="match status" value="1"/>
</dbReference>
<keyword evidence="3" id="KW-1185">Reference proteome</keyword>
<dbReference type="WBParaSite" id="ACRNAN_scaffold1347.g10266.t1">
    <property type="protein sequence ID" value="ACRNAN_scaffold1347.g10266.t1"/>
    <property type="gene ID" value="ACRNAN_scaffold1347.g10266"/>
</dbReference>
<dbReference type="Proteomes" id="UP000887540">
    <property type="component" value="Unplaced"/>
</dbReference>
<feature type="coiled-coil region" evidence="1">
    <location>
        <begin position="125"/>
        <end position="166"/>
    </location>
</feature>
<proteinExistence type="predicted"/>
<name>A0A914CRK6_9BILA</name>
<evidence type="ECO:0000256" key="1">
    <source>
        <dbReference type="SAM" id="Coils"/>
    </source>
</evidence>
<evidence type="ECO:0000313" key="3">
    <source>
        <dbReference type="Proteomes" id="UP000887540"/>
    </source>
</evidence>
<dbReference type="AlphaFoldDB" id="A0A914CRK6"/>
<sequence>MLTPPFTGTSSSSCDADDDCSDGDIDVVHDSPSPKKMRPNILPVNSSYQSTLFNALLLSRQIPFDFSSQIQNIMSVSEEDDELNDGGMDNFSNGERRRGRPRKPDVVEGEDGKIIAKRMYARQYRENMKNRYDDLKKEIDMHVLEKKELRMKLGQLQRLLEECKCIKQPWVLWQNLHTQECVHPLDSDITPLNLSRDLSKSEI</sequence>
<evidence type="ECO:0000313" key="4">
    <source>
        <dbReference type="WBParaSite" id="ACRNAN_scaffold1347.g10266.t1"/>
    </source>
</evidence>